<dbReference type="AlphaFoldDB" id="A0A1J4SCH5"/>
<dbReference type="NCBIfam" id="TIGR01031">
    <property type="entry name" value="rpmF_bact"/>
    <property type="match status" value="1"/>
</dbReference>
<sequence length="68" mass="7989">MPVPKRRKSKSKTSMRRSQWKLILPSVALCPQCQAPKLSYRACPSCGYYRGRKVMKSEEEKKKKEEKK</sequence>
<evidence type="ECO:0000313" key="7">
    <source>
        <dbReference type="Proteomes" id="UP000182278"/>
    </source>
</evidence>
<dbReference type="PANTHER" id="PTHR35534">
    <property type="entry name" value="50S RIBOSOMAL PROTEIN L32"/>
    <property type="match status" value="1"/>
</dbReference>
<dbReference type="Pfam" id="PF01783">
    <property type="entry name" value="Ribosomal_L32p"/>
    <property type="match status" value="1"/>
</dbReference>
<dbReference type="GO" id="GO:0003735">
    <property type="term" value="F:structural constituent of ribosome"/>
    <property type="evidence" value="ECO:0007669"/>
    <property type="project" value="InterPro"/>
</dbReference>
<dbReference type="InterPro" id="IPR044957">
    <property type="entry name" value="Ribosomal_bL32_bact"/>
</dbReference>
<dbReference type="SUPFAM" id="SSF57829">
    <property type="entry name" value="Zn-binding ribosomal proteins"/>
    <property type="match status" value="1"/>
</dbReference>
<name>A0A1J4SCH5_9BACT</name>
<dbReference type="STRING" id="1817893.AUJ66_08220"/>
<keyword evidence="3 5" id="KW-0687">Ribonucleoprotein</keyword>
<dbReference type="HAMAP" id="MF_00340">
    <property type="entry name" value="Ribosomal_bL32"/>
    <property type="match status" value="1"/>
</dbReference>
<dbReference type="InterPro" id="IPR002677">
    <property type="entry name" value="Ribosomal_bL32"/>
</dbReference>
<comment type="caution">
    <text evidence="6">The sequence shown here is derived from an EMBL/GenBank/DDBJ whole genome shotgun (WGS) entry which is preliminary data.</text>
</comment>
<evidence type="ECO:0000256" key="4">
    <source>
        <dbReference type="ARBA" id="ARBA00035178"/>
    </source>
</evidence>
<proteinExistence type="inferred from homology"/>
<gene>
    <name evidence="5" type="primary">rpmF</name>
    <name evidence="6" type="ORF">AUJ66_08220</name>
</gene>
<accession>A0A1J4SCH5</accession>
<dbReference type="Proteomes" id="UP000182278">
    <property type="component" value="Unassembled WGS sequence"/>
</dbReference>
<reference evidence="6 7" key="1">
    <citation type="journal article" date="2016" name="Environ. Microbiol.">
        <title>Genomic resolution of a cold subsurface aquifer community provides metabolic insights for novel microbes adapted to high CO concentrations.</title>
        <authorList>
            <person name="Probst A.J."/>
            <person name="Castelle C.J."/>
            <person name="Singh A."/>
            <person name="Brown C.T."/>
            <person name="Anantharaman K."/>
            <person name="Sharon I."/>
            <person name="Hug L.A."/>
            <person name="Burstein D."/>
            <person name="Emerson J.B."/>
            <person name="Thomas B.C."/>
            <person name="Banfield J.F."/>
        </authorList>
    </citation>
    <scope>NUCLEOTIDE SEQUENCE [LARGE SCALE GENOMIC DNA]</scope>
    <source>
        <strain evidence="6">CG1_02_38_46</strain>
    </source>
</reference>
<organism evidence="6 7">
    <name type="scientific">Candidatus Desantisbacteria bacterium CG1_02_38_46</name>
    <dbReference type="NCBI Taxonomy" id="1817893"/>
    <lineage>
        <taxon>Bacteria</taxon>
        <taxon>Candidatus Desantisiibacteriota</taxon>
    </lineage>
</organism>
<comment type="similarity">
    <text evidence="1 5">Belongs to the bacterial ribosomal protein bL32 family.</text>
</comment>
<evidence type="ECO:0000313" key="6">
    <source>
        <dbReference type="EMBL" id="OIN95814.1"/>
    </source>
</evidence>
<evidence type="ECO:0000256" key="2">
    <source>
        <dbReference type="ARBA" id="ARBA00022980"/>
    </source>
</evidence>
<dbReference type="PANTHER" id="PTHR35534:SF1">
    <property type="entry name" value="LARGE RIBOSOMAL SUBUNIT PROTEIN BL32"/>
    <property type="match status" value="1"/>
</dbReference>
<evidence type="ECO:0000256" key="1">
    <source>
        <dbReference type="ARBA" id="ARBA00008560"/>
    </source>
</evidence>
<keyword evidence="2 5" id="KW-0689">Ribosomal protein</keyword>
<dbReference type="EMBL" id="MNUO01000126">
    <property type="protein sequence ID" value="OIN95814.1"/>
    <property type="molecule type" value="Genomic_DNA"/>
</dbReference>
<dbReference type="GO" id="GO:0015934">
    <property type="term" value="C:large ribosomal subunit"/>
    <property type="evidence" value="ECO:0007669"/>
    <property type="project" value="InterPro"/>
</dbReference>
<evidence type="ECO:0000256" key="3">
    <source>
        <dbReference type="ARBA" id="ARBA00023274"/>
    </source>
</evidence>
<dbReference type="GO" id="GO:0006412">
    <property type="term" value="P:translation"/>
    <property type="evidence" value="ECO:0007669"/>
    <property type="project" value="UniProtKB-UniRule"/>
</dbReference>
<dbReference type="InterPro" id="IPR011332">
    <property type="entry name" value="Ribosomal_zn-bd"/>
</dbReference>
<evidence type="ECO:0000256" key="5">
    <source>
        <dbReference type="HAMAP-Rule" id="MF_00340"/>
    </source>
</evidence>
<protein>
    <recommendedName>
        <fullName evidence="4 5">Large ribosomal subunit protein bL32</fullName>
    </recommendedName>
</protein>